<sequence length="269" mass="29313">MIALLAPWGLATLFLGVVMAAAWAVQRRTGQGGWADVFWSFGLCAAGAGATLYPVDGPPDARQWLAAGLAALWGVRLGSHIAGRSLSGPEDARYARLREAWGSDFQRRLFAFLQLQAGAAAVLVLPILLAAHNREGPLGLQDALGAALLVAGVVGAGVADRQLEAFKADPETTRDQVMDRGLWAWSRHPNYFFEWLGWCAWPMLAIDLSGERPWGWLALVGPAYIYWLLTKVSGIPPLEEHMRRSRPEAFARYAARTPVFFPRPPGSPD</sequence>
<dbReference type="EMBL" id="JACHFZ010000001">
    <property type="protein sequence ID" value="MBB5290702.1"/>
    <property type="molecule type" value="Genomic_DNA"/>
</dbReference>
<keyword evidence="1" id="KW-0472">Membrane</keyword>
<feature type="transmembrane region" description="Helical" evidence="1">
    <location>
        <begin position="61"/>
        <end position="78"/>
    </location>
</feature>
<evidence type="ECO:0000256" key="1">
    <source>
        <dbReference type="SAM" id="Phobius"/>
    </source>
</evidence>
<organism evidence="2 3">
    <name type="scientific">Brevundimonas basaltis</name>
    <dbReference type="NCBI Taxonomy" id="472166"/>
    <lineage>
        <taxon>Bacteria</taxon>
        <taxon>Pseudomonadati</taxon>
        <taxon>Pseudomonadota</taxon>
        <taxon>Alphaproteobacteria</taxon>
        <taxon>Caulobacterales</taxon>
        <taxon>Caulobacteraceae</taxon>
        <taxon>Brevundimonas</taxon>
    </lineage>
</organism>
<feature type="transmembrane region" description="Helical" evidence="1">
    <location>
        <begin position="37"/>
        <end position="55"/>
    </location>
</feature>
<gene>
    <name evidence="2" type="ORF">HNQ67_000198</name>
</gene>
<protein>
    <submittedName>
        <fullName evidence="2">Steroid 5-alpha reductase family enzyme</fullName>
    </submittedName>
</protein>
<dbReference type="PANTHER" id="PTHR32251">
    <property type="entry name" value="3-OXO-5-ALPHA-STEROID 4-DEHYDROGENASE"/>
    <property type="match status" value="1"/>
</dbReference>
<dbReference type="Proteomes" id="UP000566663">
    <property type="component" value="Unassembled WGS sequence"/>
</dbReference>
<keyword evidence="1" id="KW-0812">Transmembrane</keyword>
<dbReference type="RefSeq" id="WP_343054770.1">
    <property type="nucleotide sequence ID" value="NZ_BAAAFF010000003.1"/>
</dbReference>
<keyword evidence="1" id="KW-1133">Transmembrane helix</keyword>
<accession>A0A7W8HXD2</accession>
<feature type="transmembrane region" description="Helical" evidence="1">
    <location>
        <begin position="6"/>
        <end position="25"/>
    </location>
</feature>
<dbReference type="PANTHER" id="PTHR32251:SF17">
    <property type="entry name" value="STEROID 5-ALPHA REDUCTASE C-TERMINAL DOMAIN-CONTAINING PROTEIN"/>
    <property type="match status" value="1"/>
</dbReference>
<feature type="transmembrane region" description="Helical" evidence="1">
    <location>
        <begin position="143"/>
        <end position="159"/>
    </location>
</feature>
<dbReference type="Pfam" id="PF06966">
    <property type="entry name" value="DUF1295"/>
    <property type="match status" value="1"/>
</dbReference>
<comment type="caution">
    <text evidence="2">The sequence shown here is derived from an EMBL/GenBank/DDBJ whole genome shotgun (WGS) entry which is preliminary data.</text>
</comment>
<reference evidence="2 3" key="1">
    <citation type="submission" date="2020-08" db="EMBL/GenBank/DDBJ databases">
        <title>Genomic Encyclopedia of Type Strains, Phase IV (KMG-IV): sequencing the most valuable type-strain genomes for metagenomic binning, comparative biology and taxonomic classification.</title>
        <authorList>
            <person name="Goeker M."/>
        </authorList>
    </citation>
    <scope>NUCLEOTIDE SEQUENCE [LARGE SCALE GENOMIC DNA]</scope>
    <source>
        <strain evidence="2 3">DSM 25335</strain>
    </source>
</reference>
<dbReference type="GO" id="GO:0016020">
    <property type="term" value="C:membrane"/>
    <property type="evidence" value="ECO:0007669"/>
    <property type="project" value="TreeGrafter"/>
</dbReference>
<proteinExistence type="predicted"/>
<evidence type="ECO:0000313" key="3">
    <source>
        <dbReference type="Proteomes" id="UP000566663"/>
    </source>
</evidence>
<dbReference type="InterPro" id="IPR010721">
    <property type="entry name" value="UstE-like"/>
</dbReference>
<dbReference type="Gene3D" id="1.20.120.1630">
    <property type="match status" value="1"/>
</dbReference>
<name>A0A7W8HXD2_9CAUL</name>
<feature type="transmembrane region" description="Helical" evidence="1">
    <location>
        <begin position="109"/>
        <end position="131"/>
    </location>
</feature>
<evidence type="ECO:0000313" key="2">
    <source>
        <dbReference type="EMBL" id="MBB5290702.1"/>
    </source>
</evidence>
<keyword evidence="3" id="KW-1185">Reference proteome</keyword>
<dbReference type="AlphaFoldDB" id="A0A7W8HXD2"/>